<comment type="caution">
    <text evidence="2">The sequence shown here is derived from an EMBL/GenBank/DDBJ whole genome shotgun (WGS) entry which is preliminary data.</text>
</comment>
<evidence type="ECO:0000313" key="2">
    <source>
        <dbReference type="EMBL" id="TCT12185.1"/>
    </source>
</evidence>
<evidence type="ECO:0000256" key="1">
    <source>
        <dbReference type="ARBA" id="ARBA00044755"/>
    </source>
</evidence>
<dbReference type="InterPro" id="IPR007607">
    <property type="entry name" value="BacA/B"/>
</dbReference>
<dbReference type="PANTHER" id="PTHR35024:SF4">
    <property type="entry name" value="POLYMER-FORMING CYTOSKELETAL PROTEIN"/>
    <property type="match status" value="1"/>
</dbReference>
<keyword evidence="3" id="KW-1185">Reference proteome</keyword>
<dbReference type="AlphaFoldDB" id="A0A4R3MFA2"/>
<dbReference type="PANTHER" id="PTHR35024">
    <property type="entry name" value="HYPOTHETICAL CYTOSOLIC PROTEIN"/>
    <property type="match status" value="1"/>
</dbReference>
<dbReference type="RefSeq" id="WP_132253919.1">
    <property type="nucleotide sequence ID" value="NZ_SMAL01000013.1"/>
</dbReference>
<dbReference type="OrthoDB" id="9802488at2"/>
<dbReference type="EMBL" id="SMAL01000013">
    <property type="protein sequence ID" value="TCT12185.1"/>
    <property type="molecule type" value="Genomic_DNA"/>
</dbReference>
<comment type="similarity">
    <text evidence="1">Belongs to the bactofilin family.</text>
</comment>
<sequence>MKKKPSYEKPTTIIGEDTIVEGSLLRAKTSLQINGTYIGNIEVEASVVIGEKGKVQGNIKSDFILIAGHLEGNLESNYQVHITSTGKVYGDIYCASIIIDDGALLDGTCKMKETNPQTKVKEEKEISKANSK</sequence>
<name>A0A4R3MFA2_9FIRM</name>
<reference evidence="2 3" key="1">
    <citation type="submission" date="2019-03" db="EMBL/GenBank/DDBJ databases">
        <title>Genomic Encyclopedia of Type Strains, Phase IV (KMG-IV): sequencing the most valuable type-strain genomes for metagenomic binning, comparative biology and taxonomic classification.</title>
        <authorList>
            <person name="Goeker M."/>
        </authorList>
    </citation>
    <scope>NUCLEOTIDE SEQUENCE [LARGE SCALE GENOMIC DNA]</scope>
    <source>
        <strain evidence="2 3">DSM 24629</strain>
    </source>
</reference>
<organism evidence="2 3">
    <name type="scientific">Natranaerovirga pectinivora</name>
    <dbReference type="NCBI Taxonomy" id="682400"/>
    <lineage>
        <taxon>Bacteria</taxon>
        <taxon>Bacillati</taxon>
        <taxon>Bacillota</taxon>
        <taxon>Clostridia</taxon>
        <taxon>Lachnospirales</taxon>
        <taxon>Natranaerovirgaceae</taxon>
        <taxon>Natranaerovirga</taxon>
    </lineage>
</organism>
<gene>
    <name evidence="2" type="ORF">EDC18_11331</name>
</gene>
<protein>
    <submittedName>
        <fullName evidence="2">Cytoskeletal protein CcmA (Bactofilin family)</fullName>
    </submittedName>
</protein>
<dbReference type="Pfam" id="PF04519">
    <property type="entry name" value="Bactofilin"/>
    <property type="match status" value="1"/>
</dbReference>
<proteinExistence type="inferred from homology"/>
<evidence type="ECO:0000313" key="3">
    <source>
        <dbReference type="Proteomes" id="UP000294902"/>
    </source>
</evidence>
<accession>A0A4R3MFA2</accession>
<dbReference type="Proteomes" id="UP000294902">
    <property type="component" value="Unassembled WGS sequence"/>
</dbReference>